<evidence type="ECO:0000256" key="2">
    <source>
        <dbReference type="ARBA" id="ARBA00022448"/>
    </source>
</evidence>
<keyword evidence="6" id="KW-0067">ATP-binding</keyword>
<dbReference type="CDD" id="cd03244">
    <property type="entry name" value="ABCC_MRP_domain2"/>
    <property type="match status" value="1"/>
</dbReference>
<dbReference type="GO" id="GO:0016020">
    <property type="term" value="C:membrane"/>
    <property type="evidence" value="ECO:0007669"/>
    <property type="project" value="UniProtKB-SubCell"/>
</dbReference>
<feature type="transmembrane region" description="Helical" evidence="10">
    <location>
        <begin position="245"/>
        <end position="266"/>
    </location>
</feature>
<dbReference type="SUPFAM" id="SSF90123">
    <property type="entry name" value="ABC transporter transmembrane region"/>
    <property type="match status" value="2"/>
</dbReference>
<feature type="transmembrane region" description="Helical" evidence="10">
    <location>
        <begin position="357"/>
        <end position="376"/>
    </location>
</feature>
<name>A0A0G4J892_PLABS</name>
<gene>
    <name evidence="13" type="ORF">PBRA_009474</name>
</gene>
<dbReference type="InterPro" id="IPR003593">
    <property type="entry name" value="AAA+_ATPase"/>
</dbReference>
<dbReference type="GO" id="GO:0140359">
    <property type="term" value="F:ABC-type transporter activity"/>
    <property type="evidence" value="ECO:0007669"/>
    <property type="project" value="InterPro"/>
</dbReference>
<feature type="transmembrane region" description="Helical" evidence="10">
    <location>
        <begin position="326"/>
        <end position="351"/>
    </location>
</feature>
<keyword evidence="2" id="KW-0813">Transport</keyword>
<dbReference type="InterPro" id="IPR044746">
    <property type="entry name" value="ABCC_6TM_D1"/>
</dbReference>
<dbReference type="STRING" id="37360.A0A0G4J892"/>
<dbReference type="PROSITE" id="PS50893">
    <property type="entry name" value="ABC_TRANSPORTER_2"/>
    <property type="match status" value="2"/>
</dbReference>
<feature type="region of interest" description="Disordered" evidence="9">
    <location>
        <begin position="1393"/>
        <end position="1421"/>
    </location>
</feature>
<evidence type="ECO:0000256" key="4">
    <source>
        <dbReference type="ARBA" id="ARBA00022737"/>
    </source>
</evidence>
<keyword evidence="7 10" id="KW-1133">Transmembrane helix</keyword>
<feature type="transmembrane region" description="Helical" evidence="10">
    <location>
        <begin position="220"/>
        <end position="239"/>
    </location>
</feature>
<evidence type="ECO:0000256" key="5">
    <source>
        <dbReference type="ARBA" id="ARBA00022741"/>
    </source>
</evidence>
<feature type="domain" description="ABC transporter" evidence="11">
    <location>
        <begin position="415"/>
        <end position="637"/>
    </location>
</feature>
<dbReference type="Pfam" id="PF00664">
    <property type="entry name" value="ABC_membrane"/>
    <property type="match status" value="2"/>
</dbReference>
<feature type="compositionally biased region" description="Basic and acidic residues" evidence="9">
    <location>
        <begin position="1412"/>
        <end position="1421"/>
    </location>
</feature>
<feature type="transmembrane region" description="Helical" evidence="10">
    <location>
        <begin position="807"/>
        <end position="835"/>
    </location>
</feature>
<dbReference type="FunFam" id="3.40.50.300:FF:000163">
    <property type="entry name" value="Multidrug resistance-associated protein member 4"/>
    <property type="match status" value="1"/>
</dbReference>
<dbReference type="FunFam" id="3.40.50.300:FF:000973">
    <property type="entry name" value="Multidrug resistance-associated protein 4"/>
    <property type="match status" value="1"/>
</dbReference>
<keyword evidence="5" id="KW-0547">Nucleotide-binding</keyword>
<dbReference type="SUPFAM" id="SSF52540">
    <property type="entry name" value="P-loop containing nucleoside triphosphate hydrolases"/>
    <property type="match status" value="2"/>
</dbReference>
<dbReference type="GO" id="GO:0016887">
    <property type="term" value="F:ATP hydrolysis activity"/>
    <property type="evidence" value="ECO:0007669"/>
    <property type="project" value="InterPro"/>
</dbReference>
<feature type="transmembrane region" description="Helical" evidence="10">
    <location>
        <begin position="955"/>
        <end position="974"/>
    </location>
</feature>
<feature type="compositionally biased region" description="Basic and acidic residues" evidence="9">
    <location>
        <begin position="1393"/>
        <end position="1402"/>
    </location>
</feature>
<evidence type="ECO:0000256" key="8">
    <source>
        <dbReference type="ARBA" id="ARBA00023136"/>
    </source>
</evidence>
<organism evidence="13 14">
    <name type="scientific">Plasmodiophora brassicae</name>
    <name type="common">Clubroot disease agent</name>
    <dbReference type="NCBI Taxonomy" id="37360"/>
    <lineage>
        <taxon>Eukaryota</taxon>
        <taxon>Sar</taxon>
        <taxon>Rhizaria</taxon>
        <taxon>Endomyxa</taxon>
        <taxon>Phytomyxea</taxon>
        <taxon>Plasmodiophorida</taxon>
        <taxon>Plasmodiophoridae</taxon>
        <taxon>Plasmodiophora</taxon>
    </lineage>
</organism>
<evidence type="ECO:0000256" key="7">
    <source>
        <dbReference type="ARBA" id="ARBA00022989"/>
    </source>
</evidence>
<keyword evidence="8 10" id="KW-0472">Membrane</keyword>
<reference evidence="13 14" key="1">
    <citation type="submission" date="2015-02" db="EMBL/GenBank/DDBJ databases">
        <authorList>
            <person name="Chooi Y.-H."/>
        </authorList>
    </citation>
    <scope>NUCLEOTIDE SEQUENCE [LARGE SCALE GENOMIC DNA]</scope>
    <source>
        <strain evidence="13">E3</strain>
    </source>
</reference>
<feature type="transmembrane region" description="Helical" evidence="10">
    <location>
        <begin position="994"/>
        <end position="1012"/>
    </location>
</feature>
<dbReference type="PANTHER" id="PTHR24223:SF447">
    <property type="entry name" value="MULTIDRUG RESISTANCE-ASSOCIATED PROTEIN 5"/>
    <property type="match status" value="1"/>
</dbReference>
<dbReference type="InterPro" id="IPR017871">
    <property type="entry name" value="ABC_transporter-like_CS"/>
</dbReference>
<comment type="subcellular location">
    <subcellularLocation>
        <location evidence="1">Membrane</location>
        <topology evidence="1">Multi-pass membrane protein</topology>
    </subcellularLocation>
</comment>
<keyword evidence="4" id="KW-0677">Repeat</keyword>
<sequence length="1421" mass="155779">MALPAESSGLSAGDVPLDSIHAVDASSGRLAPEAAEANHAKPFKLTPSNVVSDVLFAWVFWLLWRCLGQGAQNVPVQLGTRDRSANTTATFRKAYEQDQELLKALWKVFGSQLLAMGLWKVVWTICTWAGAFYLLEQLMLKQRMSIAVSLLITTVVSAVAIQRLYGGTYSVGLRVKACLIDIVYRKALVLPPASVDVGHVVAIMATSVEAVADAVSHFHFLWSGCLEVLLVLGLAVYLAGLRAAIAPAVVIVAFVVPVQLLLGHFLSRASVLFVTAASERLRLMTEILTAIKLVKFYVWEKAILERFETVRTREARAASFQMLARAINFAFVFGAPVLTTLSCLLVLQLTGARLDPVLAFTLVSVFNTLRYPLLLLPMTVKALSKSRNALLIMDEFLARPELVDQRDQACPTGCIELHSTSSRWEGARSDTLSGMTVRVGPGEILAVVGDVGCGKSSLIATMLGQMPITSGGVSVNGTISYCPQEAWLINATIRENILFGTEWDAKRYSEVIRICALERDLSLFVDGDQFHICELGANLSGGQRQRVSMARAVYSRSDIVVLDDPLSALDQSVGRHVFDDCIKEFLADRAVVLVTHQLQYLSQCSGVVVMVDGKLGEYGKFDELMVRREGRLRLLMQQFSTEMHVPEVIDEALLEVIRVPSGTTFSMCESLPDLSKSQEQEQQPTVVELTDAVTHPSSPSMVTATNERAIERIAEYNRHLNLAVDEATLSKKAEYDQKSLFVTRYLPAPRKGHDLDFSRTVSLSMIRPLTTVPQPFVRGGTDVMASLDATEWVRPHRTWYRYVRQTGGVSCAITLFLVFWAVHGLRIGIDIWVKVWLSPPNSPYKSVSLGPTNDVIIYSALCVSFICGVAGRGIWLARATGAKARALHDSVLKRLIRAPMSFYDDTPLGRILQSISKHQGDADDRLPDSLMQWMQYLPLAVGSLIVMTAQSSAPLLMFAFVVLLVVNATIIVWFTRKSGALVHFLDRQAAAKTMLYSHVTASLVGLSSIRAFRAQDRFNSILRDRLDNATCSDLATQSVRFFVALYIDVICSAAIFVNAALFVVYPSDAATIGLSLSNALEILVFVGWSLRMWEEASSSMQSVGNLQFLAAKLPSEAPAVIPSARPDRAWPQAGSVAFHDVVLRYSLFGVAVLKRVSFAIKPMEKIGIVGRTVDPGSGKSTLLVALMRIVELSAGRITIDGVDISKIGLEDLRSRIAIIPQESVMLSGTVRDSLDMKNVLSDAELWHALDAVNLGAVIRGLPDGLNSHVVESGPRLSLGQRQLFCIARAILMKARVVVLDEATASIDTRTDALVQKAIAENFADSTVLTIAHRLNTIIQSDRVLMMSAGRIVEFDRPATLLDNPGGAFFSLVEQTGPQSARKLKQLALEKRQFDDSRVHTRPDSFSSRSLARRTEPAQDAM</sequence>
<evidence type="ECO:0000313" key="13">
    <source>
        <dbReference type="EMBL" id="CEP03589.1"/>
    </source>
</evidence>
<dbReference type="InterPro" id="IPR027417">
    <property type="entry name" value="P-loop_NTPase"/>
</dbReference>
<evidence type="ECO:0000256" key="3">
    <source>
        <dbReference type="ARBA" id="ARBA00022692"/>
    </source>
</evidence>
<dbReference type="GO" id="GO:0005524">
    <property type="term" value="F:ATP binding"/>
    <property type="evidence" value="ECO:0007669"/>
    <property type="project" value="UniProtKB-KW"/>
</dbReference>
<keyword evidence="3 10" id="KW-0812">Transmembrane</keyword>
<evidence type="ECO:0000259" key="12">
    <source>
        <dbReference type="PROSITE" id="PS50929"/>
    </source>
</evidence>
<dbReference type="Gene3D" id="3.40.50.300">
    <property type="entry name" value="P-loop containing nucleotide triphosphate hydrolases"/>
    <property type="match status" value="2"/>
</dbReference>
<dbReference type="OMA" id="NINDAEM"/>
<evidence type="ECO:0000259" key="11">
    <source>
        <dbReference type="PROSITE" id="PS50893"/>
    </source>
</evidence>
<feature type="domain" description="ABC transmembrane type-1" evidence="12">
    <location>
        <begin position="855"/>
        <end position="1057"/>
    </location>
</feature>
<evidence type="ECO:0000256" key="9">
    <source>
        <dbReference type="SAM" id="MobiDB-lite"/>
    </source>
</evidence>
<dbReference type="InterPro" id="IPR044726">
    <property type="entry name" value="ABCC_6TM_D2"/>
</dbReference>
<dbReference type="InterPro" id="IPR003439">
    <property type="entry name" value="ABC_transporter-like_ATP-bd"/>
</dbReference>
<feature type="transmembrane region" description="Helical" evidence="10">
    <location>
        <begin position="146"/>
        <end position="166"/>
    </location>
</feature>
<dbReference type="PANTHER" id="PTHR24223">
    <property type="entry name" value="ATP-BINDING CASSETTE SUB-FAMILY C"/>
    <property type="match status" value="1"/>
</dbReference>
<evidence type="ECO:0000313" key="14">
    <source>
        <dbReference type="Proteomes" id="UP000039324"/>
    </source>
</evidence>
<proteinExistence type="predicted"/>
<feature type="transmembrane region" description="Helical" evidence="10">
    <location>
        <begin position="855"/>
        <end position="875"/>
    </location>
</feature>
<protein>
    <submittedName>
        <fullName evidence="13">Uncharacterized protein</fullName>
    </submittedName>
</protein>
<dbReference type="CDD" id="cd03250">
    <property type="entry name" value="ABCC_MRP_domain1"/>
    <property type="match status" value="1"/>
</dbReference>
<dbReference type="InterPro" id="IPR050173">
    <property type="entry name" value="ABC_transporter_C-like"/>
</dbReference>
<dbReference type="Gene3D" id="1.20.1560.10">
    <property type="entry name" value="ABC transporter type 1, transmembrane domain"/>
    <property type="match status" value="2"/>
</dbReference>
<feature type="domain" description="ABC transmembrane type-1" evidence="12">
    <location>
        <begin position="146"/>
        <end position="385"/>
    </location>
</feature>
<dbReference type="Proteomes" id="UP000039324">
    <property type="component" value="Unassembled WGS sequence"/>
</dbReference>
<dbReference type="OrthoDB" id="6500128at2759"/>
<dbReference type="PROSITE" id="PS50929">
    <property type="entry name" value="ABC_TM1F"/>
    <property type="match status" value="2"/>
</dbReference>
<dbReference type="InterPro" id="IPR011527">
    <property type="entry name" value="ABC1_TM_dom"/>
</dbReference>
<dbReference type="PROSITE" id="PS00211">
    <property type="entry name" value="ABC_TRANSPORTER_1"/>
    <property type="match status" value="2"/>
</dbReference>
<feature type="transmembrane region" description="Helical" evidence="10">
    <location>
        <begin position="1043"/>
        <end position="1065"/>
    </location>
</feature>
<feature type="transmembrane region" description="Helical" evidence="10">
    <location>
        <begin position="113"/>
        <end position="134"/>
    </location>
</feature>
<keyword evidence="14" id="KW-1185">Reference proteome</keyword>
<dbReference type="Pfam" id="PF00005">
    <property type="entry name" value="ABC_tran"/>
    <property type="match status" value="2"/>
</dbReference>
<evidence type="ECO:0000256" key="6">
    <source>
        <dbReference type="ARBA" id="ARBA00022840"/>
    </source>
</evidence>
<accession>A0A0G4J892</accession>
<dbReference type="EMBL" id="CDSF01000151">
    <property type="protein sequence ID" value="CEP03589.1"/>
    <property type="molecule type" value="Genomic_DNA"/>
</dbReference>
<dbReference type="InterPro" id="IPR036640">
    <property type="entry name" value="ABC1_TM_sf"/>
</dbReference>
<evidence type="ECO:0000256" key="10">
    <source>
        <dbReference type="SAM" id="Phobius"/>
    </source>
</evidence>
<dbReference type="CDD" id="cd18579">
    <property type="entry name" value="ABC_6TM_ABCC_D1"/>
    <property type="match status" value="1"/>
</dbReference>
<dbReference type="SMART" id="SM00382">
    <property type="entry name" value="AAA"/>
    <property type="match status" value="2"/>
</dbReference>
<feature type="domain" description="ABC transporter" evidence="11">
    <location>
        <begin position="1136"/>
        <end position="1373"/>
    </location>
</feature>
<evidence type="ECO:0000256" key="1">
    <source>
        <dbReference type="ARBA" id="ARBA00004141"/>
    </source>
</evidence>
<dbReference type="CDD" id="cd18580">
    <property type="entry name" value="ABC_6TM_ABCC_D2"/>
    <property type="match status" value="1"/>
</dbReference>